<protein>
    <submittedName>
        <fullName evidence="1">Uncharacterized protein</fullName>
    </submittedName>
</protein>
<dbReference type="EMBL" id="GBRH01168745">
    <property type="protein sequence ID" value="JAE29151.1"/>
    <property type="molecule type" value="Transcribed_RNA"/>
</dbReference>
<proteinExistence type="predicted"/>
<sequence length="41" mass="4606">MISLFFTYVHFILSCCPEPVLYSNSGLPSLLTMLFHTVVNA</sequence>
<reference evidence="1" key="1">
    <citation type="submission" date="2014-09" db="EMBL/GenBank/DDBJ databases">
        <authorList>
            <person name="Magalhaes I.L.F."/>
            <person name="Oliveira U."/>
            <person name="Santos F.R."/>
            <person name="Vidigal T.H.D.A."/>
            <person name="Brescovit A.D."/>
            <person name="Santos A.J."/>
        </authorList>
    </citation>
    <scope>NUCLEOTIDE SEQUENCE</scope>
    <source>
        <tissue evidence="1">Shoot tissue taken approximately 20 cm above the soil surface</tissue>
    </source>
</reference>
<name>A0A0A9H2U6_ARUDO</name>
<reference evidence="1" key="2">
    <citation type="journal article" date="2015" name="Data Brief">
        <title>Shoot transcriptome of the giant reed, Arundo donax.</title>
        <authorList>
            <person name="Barrero R.A."/>
            <person name="Guerrero F.D."/>
            <person name="Moolhuijzen P."/>
            <person name="Goolsby J.A."/>
            <person name="Tidwell J."/>
            <person name="Bellgard S.E."/>
            <person name="Bellgard M.I."/>
        </authorList>
    </citation>
    <scope>NUCLEOTIDE SEQUENCE</scope>
    <source>
        <tissue evidence="1">Shoot tissue taken approximately 20 cm above the soil surface</tissue>
    </source>
</reference>
<evidence type="ECO:0000313" key="1">
    <source>
        <dbReference type="EMBL" id="JAE29151.1"/>
    </source>
</evidence>
<organism evidence="1">
    <name type="scientific">Arundo donax</name>
    <name type="common">Giant reed</name>
    <name type="synonym">Donax arundinaceus</name>
    <dbReference type="NCBI Taxonomy" id="35708"/>
    <lineage>
        <taxon>Eukaryota</taxon>
        <taxon>Viridiplantae</taxon>
        <taxon>Streptophyta</taxon>
        <taxon>Embryophyta</taxon>
        <taxon>Tracheophyta</taxon>
        <taxon>Spermatophyta</taxon>
        <taxon>Magnoliopsida</taxon>
        <taxon>Liliopsida</taxon>
        <taxon>Poales</taxon>
        <taxon>Poaceae</taxon>
        <taxon>PACMAD clade</taxon>
        <taxon>Arundinoideae</taxon>
        <taxon>Arundineae</taxon>
        <taxon>Arundo</taxon>
    </lineage>
</organism>
<accession>A0A0A9H2U6</accession>
<dbReference type="AlphaFoldDB" id="A0A0A9H2U6"/>